<evidence type="ECO:0000256" key="1">
    <source>
        <dbReference type="ARBA" id="ARBA00004123"/>
    </source>
</evidence>
<keyword evidence="8" id="KW-1185">Reference proteome</keyword>
<dbReference type="Proteomes" id="UP001153365">
    <property type="component" value="Unassembled WGS sequence"/>
</dbReference>
<dbReference type="InterPro" id="IPR052035">
    <property type="entry name" value="ZnF_BED_domain_contain"/>
</dbReference>
<dbReference type="EMBL" id="CALTRL010000009">
    <property type="protein sequence ID" value="CAH7665838.1"/>
    <property type="molecule type" value="Genomic_DNA"/>
</dbReference>
<feature type="compositionally biased region" description="Polar residues" evidence="6">
    <location>
        <begin position="179"/>
        <end position="193"/>
    </location>
</feature>
<dbReference type="PANTHER" id="PTHR46481">
    <property type="entry name" value="ZINC FINGER BED DOMAIN-CONTAINING PROTEIN 4"/>
    <property type="match status" value="1"/>
</dbReference>
<keyword evidence="2" id="KW-0479">Metal-binding</keyword>
<reference evidence="7" key="1">
    <citation type="submission" date="2022-06" db="EMBL/GenBank/DDBJ databases">
        <authorList>
            <consortium name="SYNGENTA / RWTH Aachen University"/>
        </authorList>
    </citation>
    <scope>NUCLEOTIDE SEQUENCE</scope>
</reference>
<evidence type="ECO:0000256" key="2">
    <source>
        <dbReference type="ARBA" id="ARBA00022723"/>
    </source>
</evidence>
<dbReference type="SUPFAM" id="SSF53098">
    <property type="entry name" value="Ribonuclease H-like"/>
    <property type="match status" value="1"/>
</dbReference>
<dbReference type="InterPro" id="IPR012337">
    <property type="entry name" value="RNaseH-like_sf"/>
</dbReference>
<keyword evidence="4" id="KW-0862">Zinc</keyword>
<evidence type="ECO:0000313" key="7">
    <source>
        <dbReference type="EMBL" id="CAH7665838.1"/>
    </source>
</evidence>
<dbReference type="GO" id="GO:0005634">
    <property type="term" value="C:nucleus"/>
    <property type="evidence" value="ECO:0007669"/>
    <property type="project" value="UniProtKB-SubCell"/>
</dbReference>
<protein>
    <submittedName>
        <fullName evidence="7">Uncharacterized protein</fullName>
    </submittedName>
</protein>
<feature type="region of interest" description="Disordered" evidence="6">
    <location>
        <begin position="174"/>
        <end position="201"/>
    </location>
</feature>
<comment type="subcellular location">
    <subcellularLocation>
        <location evidence="1">Nucleus</location>
    </subcellularLocation>
</comment>
<dbReference type="PANTHER" id="PTHR46481:SF10">
    <property type="entry name" value="ZINC FINGER BED DOMAIN-CONTAINING PROTEIN 39"/>
    <property type="match status" value="1"/>
</dbReference>
<accession>A0AAV0AF34</accession>
<evidence type="ECO:0000256" key="4">
    <source>
        <dbReference type="ARBA" id="ARBA00022833"/>
    </source>
</evidence>
<name>A0AAV0AF34_PHAPC</name>
<proteinExistence type="predicted"/>
<evidence type="ECO:0000313" key="8">
    <source>
        <dbReference type="Proteomes" id="UP001153365"/>
    </source>
</evidence>
<keyword evidence="3" id="KW-0863">Zinc-finger</keyword>
<evidence type="ECO:0000256" key="3">
    <source>
        <dbReference type="ARBA" id="ARBA00022771"/>
    </source>
</evidence>
<evidence type="ECO:0000256" key="6">
    <source>
        <dbReference type="SAM" id="MobiDB-lite"/>
    </source>
</evidence>
<dbReference type="AlphaFoldDB" id="A0AAV0AF34"/>
<sequence length="351" mass="39187">MVIHVMHNTPSKTNLTRHLSLAHRMTESGTSNKGNLFFQYQQKSDKGGLRVEENNLADIFEKENHSVNLTCDSWTSPNCKSILGVTAHWIDIKWNLHDITLAAVSVPEAHTAGLEDERLEKVLQSDDGFDISPTTRTSPTDASVDLQRVIWILKATPQTDWIGIDMDELGLKDQDTHPKSNSPQVAPHISTSPPAHLPPLPQTVTQLLTTTKPLVKKKSSNTKKSFIVLQSDACKDQVDEEASEDQRVVSSRTRKPSFFAQQRQNTKDVQEHACTVEAIGQTIPYVSQNQSHFECPIVQELTEPVVVDVALLKHVLSQDKGWTHDVNGIWNGRSSWQSGENWPEKPCAIKG</sequence>
<gene>
    <name evidence="7" type="ORF">PPACK8108_LOCUS130</name>
</gene>
<dbReference type="GO" id="GO:0008270">
    <property type="term" value="F:zinc ion binding"/>
    <property type="evidence" value="ECO:0007669"/>
    <property type="project" value="UniProtKB-KW"/>
</dbReference>
<keyword evidence="5" id="KW-0539">Nucleus</keyword>
<comment type="caution">
    <text evidence="7">The sequence shown here is derived from an EMBL/GenBank/DDBJ whole genome shotgun (WGS) entry which is preliminary data.</text>
</comment>
<evidence type="ECO:0000256" key="5">
    <source>
        <dbReference type="ARBA" id="ARBA00023242"/>
    </source>
</evidence>
<organism evidence="7 8">
    <name type="scientific">Phakopsora pachyrhizi</name>
    <name type="common">Asian soybean rust disease fungus</name>
    <dbReference type="NCBI Taxonomy" id="170000"/>
    <lineage>
        <taxon>Eukaryota</taxon>
        <taxon>Fungi</taxon>
        <taxon>Dikarya</taxon>
        <taxon>Basidiomycota</taxon>
        <taxon>Pucciniomycotina</taxon>
        <taxon>Pucciniomycetes</taxon>
        <taxon>Pucciniales</taxon>
        <taxon>Phakopsoraceae</taxon>
        <taxon>Phakopsora</taxon>
    </lineage>
</organism>